<evidence type="ECO:0000256" key="2">
    <source>
        <dbReference type="ARBA" id="ARBA00022723"/>
    </source>
</evidence>
<comment type="similarity">
    <text evidence="4">Belongs to the cytochrome b5 family.</text>
</comment>
<accession>A0ABR9J636</accession>
<sequence length="152" mass="15765">MTTAIQAAHWKRTLLFPVAAIGVLLLSACGADDNQGEDSPGASGGETEAQTEDADTGTGDAATQETPPEEAGDAEAFTMDQVEENDSAESCWAVMSGTVYDLSDWIEDHPGGPERIEGLCGTDASAAFEGQHGGQTGPEDQLAEFEIGTLED</sequence>
<dbReference type="Pfam" id="PF00173">
    <property type="entry name" value="Cyt-b5"/>
    <property type="match status" value="1"/>
</dbReference>
<dbReference type="SUPFAM" id="SSF55856">
    <property type="entry name" value="Cytochrome b5-like heme/steroid binding domain"/>
    <property type="match status" value="1"/>
</dbReference>
<keyword evidence="9" id="KW-1185">Reference proteome</keyword>
<gene>
    <name evidence="8" type="ORF">H4W26_001210</name>
</gene>
<keyword evidence="2" id="KW-0479">Metal-binding</keyword>
<dbReference type="Gene3D" id="3.10.120.10">
    <property type="entry name" value="Cytochrome b5-like heme/steroid binding domain"/>
    <property type="match status" value="1"/>
</dbReference>
<dbReference type="SMART" id="SM01117">
    <property type="entry name" value="Cyt-b5"/>
    <property type="match status" value="1"/>
</dbReference>
<reference evidence="8 9" key="1">
    <citation type="submission" date="2020-10" db="EMBL/GenBank/DDBJ databases">
        <title>Sequencing the genomes of 1000 actinobacteria strains.</title>
        <authorList>
            <person name="Klenk H.-P."/>
        </authorList>
    </citation>
    <scope>NUCLEOTIDE SEQUENCE [LARGE SCALE GENOMIC DNA]</scope>
    <source>
        <strain evidence="8 9">DSM 15474</strain>
    </source>
</reference>
<dbReference type="PANTHER" id="PTHR19359:SF14">
    <property type="entry name" value="CYTOCHROME B5 A"/>
    <property type="match status" value="1"/>
</dbReference>
<evidence type="ECO:0000313" key="9">
    <source>
        <dbReference type="Proteomes" id="UP000636579"/>
    </source>
</evidence>
<dbReference type="PANTHER" id="PTHR19359">
    <property type="entry name" value="CYTOCHROME B5"/>
    <property type="match status" value="1"/>
</dbReference>
<evidence type="ECO:0000256" key="5">
    <source>
        <dbReference type="SAM" id="MobiDB-lite"/>
    </source>
</evidence>
<dbReference type="InterPro" id="IPR050668">
    <property type="entry name" value="Cytochrome_b5"/>
</dbReference>
<dbReference type="PRINTS" id="PR00363">
    <property type="entry name" value="CYTOCHROMEB5"/>
</dbReference>
<dbReference type="RefSeq" id="WP_192591203.1">
    <property type="nucleotide sequence ID" value="NZ_JADBEE010000001.1"/>
</dbReference>
<evidence type="ECO:0000259" key="7">
    <source>
        <dbReference type="PROSITE" id="PS50255"/>
    </source>
</evidence>
<evidence type="ECO:0000256" key="6">
    <source>
        <dbReference type="SAM" id="SignalP"/>
    </source>
</evidence>
<protein>
    <recommendedName>
        <fullName evidence="7">Cytochrome b5 heme-binding domain-containing protein</fullName>
    </recommendedName>
</protein>
<evidence type="ECO:0000256" key="1">
    <source>
        <dbReference type="ARBA" id="ARBA00022617"/>
    </source>
</evidence>
<organism evidence="8 9">
    <name type="scientific">Nesterenkonia halotolerans</name>
    <dbReference type="NCBI Taxonomy" id="225325"/>
    <lineage>
        <taxon>Bacteria</taxon>
        <taxon>Bacillati</taxon>
        <taxon>Actinomycetota</taxon>
        <taxon>Actinomycetes</taxon>
        <taxon>Micrococcales</taxon>
        <taxon>Micrococcaceae</taxon>
        <taxon>Nesterenkonia</taxon>
    </lineage>
</organism>
<evidence type="ECO:0000256" key="3">
    <source>
        <dbReference type="ARBA" id="ARBA00023004"/>
    </source>
</evidence>
<keyword evidence="6" id="KW-0732">Signal</keyword>
<dbReference type="InterPro" id="IPR036400">
    <property type="entry name" value="Cyt_B5-like_heme/steroid_sf"/>
</dbReference>
<keyword evidence="1" id="KW-0349">Heme</keyword>
<evidence type="ECO:0000313" key="8">
    <source>
        <dbReference type="EMBL" id="MBE1514455.1"/>
    </source>
</evidence>
<dbReference type="PROSITE" id="PS50255">
    <property type="entry name" value="CYTOCHROME_B5_2"/>
    <property type="match status" value="1"/>
</dbReference>
<evidence type="ECO:0000256" key="4">
    <source>
        <dbReference type="ARBA" id="ARBA00038168"/>
    </source>
</evidence>
<feature type="region of interest" description="Disordered" evidence="5">
    <location>
        <begin position="32"/>
        <end position="89"/>
    </location>
</feature>
<feature type="signal peptide" evidence="6">
    <location>
        <begin position="1"/>
        <end position="30"/>
    </location>
</feature>
<proteinExistence type="inferred from homology"/>
<dbReference type="InterPro" id="IPR001199">
    <property type="entry name" value="Cyt_B5-like_heme/steroid-bd"/>
</dbReference>
<feature type="region of interest" description="Disordered" evidence="5">
    <location>
        <begin position="125"/>
        <end position="152"/>
    </location>
</feature>
<keyword evidence="3" id="KW-0408">Iron</keyword>
<dbReference type="EMBL" id="JADBEE010000001">
    <property type="protein sequence ID" value="MBE1514455.1"/>
    <property type="molecule type" value="Genomic_DNA"/>
</dbReference>
<feature type="chain" id="PRO_5045557172" description="Cytochrome b5 heme-binding domain-containing protein" evidence="6">
    <location>
        <begin position="31"/>
        <end position="152"/>
    </location>
</feature>
<feature type="domain" description="Cytochrome b5 heme-binding" evidence="7">
    <location>
        <begin position="74"/>
        <end position="151"/>
    </location>
</feature>
<dbReference type="Proteomes" id="UP000636579">
    <property type="component" value="Unassembled WGS sequence"/>
</dbReference>
<comment type="caution">
    <text evidence="8">The sequence shown here is derived from an EMBL/GenBank/DDBJ whole genome shotgun (WGS) entry which is preliminary data.</text>
</comment>
<name>A0ABR9J636_9MICC</name>